<evidence type="ECO:0000313" key="1">
    <source>
        <dbReference type="EMBL" id="SEK36116.1"/>
    </source>
</evidence>
<dbReference type="Gene3D" id="1.10.287.1080">
    <property type="entry name" value="MazG-like"/>
    <property type="match status" value="1"/>
</dbReference>
<sequence>MDDSAWATIAELNHWLTKDSELPPETQKILQILKITEEAGEVAEAVIGATGQNPRKGFSHSWADVEKELCDVIITSMVALTRLNPEAGAVFQRELRRVAERALGPS</sequence>
<dbReference type="InterPro" id="IPR044548">
    <property type="entry name" value="AF0060_NTP-PPase_MazG-like"/>
</dbReference>
<organism evidence="1 2">
    <name type="scientific">Streptacidiphilus jiangxiensis</name>
    <dbReference type="NCBI Taxonomy" id="235985"/>
    <lineage>
        <taxon>Bacteria</taxon>
        <taxon>Bacillati</taxon>
        <taxon>Actinomycetota</taxon>
        <taxon>Actinomycetes</taxon>
        <taxon>Kitasatosporales</taxon>
        <taxon>Streptomycetaceae</taxon>
        <taxon>Streptacidiphilus</taxon>
    </lineage>
</organism>
<accession>A0A1H7GCV5</accession>
<dbReference type="SUPFAM" id="SSF101386">
    <property type="entry name" value="all-alpha NTP pyrophosphatases"/>
    <property type="match status" value="1"/>
</dbReference>
<reference evidence="2" key="1">
    <citation type="submission" date="2016-10" db="EMBL/GenBank/DDBJ databases">
        <authorList>
            <person name="Varghese N."/>
        </authorList>
    </citation>
    <scope>NUCLEOTIDE SEQUENCE [LARGE SCALE GENOMIC DNA]</scope>
    <source>
        <strain evidence="2">DSM 45096 / BCRC 16803 / CGMCC 4.1857 / CIP 109030 / JCM 12277 / KCTC 19219 / NBRC 100920 / 33214</strain>
    </source>
</reference>
<dbReference type="eggNOG" id="COG1694">
    <property type="taxonomic scope" value="Bacteria"/>
</dbReference>
<dbReference type="RefSeq" id="WP_042459995.1">
    <property type="nucleotide sequence ID" value="NZ_BBPN01000064.1"/>
</dbReference>
<keyword evidence="2" id="KW-1185">Reference proteome</keyword>
<evidence type="ECO:0008006" key="3">
    <source>
        <dbReference type="Google" id="ProtNLM"/>
    </source>
</evidence>
<name>A0A1H7GCV5_STRJI</name>
<protein>
    <recommendedName>
        <fullName evidence="3">MazG nucleotide pyrophosphohydrolase domain-containing protein</fullName>
    </recommendedName>
</protein>
<dbReference type="CDD" id="cd11533">
    <property type="entry name" value="NTP-PPase_Af0060_like"/>
    <property type="match status" value="1"/>
</dbReference>
<dbReference type="OrthoDB" id="3785106at2"/>
<proteinExistence type="predicted"/>
<evidence type="ECO:0000313" key="2">
    <source>
        <dbReference type="Proteomes" id="UP000183015"/>
    </source>
</evidence>
<dbReference type="EMBL" id="FOAZ01000001">
    <property type="protein sequence ID" value="SEK36116.1"/>
    <property type="molecule type" value="Genomic_DNA"/>
</dbReference>
<dbReference type="AlphaFoldDB" id="A0A1H7GCV5"/>
<gene>
    <name evidence="1" type="ORF">SAMN05414137_101646</name>
</gene>
<dbReference type="Proteomes" id="UP000183015">
    <property type="component" value="Unassembled WGS sequence"/>
</dbReference>
<dbReference type="STRING" id="235985.SAMN05414137_101646"/>